<dbReference type="KEGG" id="nmv:NITMOv2_4308"/>
<keyword evidence="3" id="KW-1185">Reference proteome</keyword>
<dbReference type="STRING" id="42253.NITMOv2_4308"/>
<feature type="compositionally biased region" description="Basic and acidic residues" evidence="1">
    <location>
        <begin position="1"/>
        <end position="10"/>
    </location>
</feature>
<dbReference type="RefSeq" id="WP_053381501.1">
    <property type="nucleotide sequence ID" value="NZ_CP011801.1"/>
</dbReference>
<accession>A0A0K2GII8</accession>
<dbReference type="Proteomes" id="UP000069205">
    <property type="component" value="Chromosome"/>
</dbReference>
<dbReference type="OrthoDB" id="9781177at2"/>
<proteinExistence type="predicted"/>
<dbReference type="AlphaFoldDB" id="A0A0K2GII8"/>
<organism evidence="2 3">
    <name type="scientific">Nitrospira moscoviensis</name>
    <dbReference type="NCBI Taxonomy" id="42253"/>
    <lineage>
        <taxon>Bacteria</taxon>
        <taxon>Pseudomonadati</taxon>
        <taxon>Nitrospirota</taxon>
        <taxon>Nitrospiria</taxon>
        <taxon>Nitrospirales</taxon>
        <taxon>Nitrospiraceae</taxon>
        <taxon>Nitrospira</taxon>
    </lineage>
</organism>
<protein>
    <submittedName>
        <fullName evidence="2">Uncharacterized protein</fullName>
    </submittedName>
</protein>
<gene>
    <name evidence="2" type="ORF">NITMOv2_4308</name>
</gene>
<evidence type="ECO:0000256" key="1">
    <source>
        <dbReference type="SAM" id="MobiDB-lite"/>
    </source>
</evidence>
<feature type="region of interest" description="Disordered" evidence="1">
    <location>
        <begin position="1"/>
        <end position="24"/>
    </location>
</feature>
<reference evidence="2 3" key="1">
    <citation type="journal article" date="2015" name="Proc. Natl. Acad. Sci. U.S.A.">
        <title>Expanded metabolic versatility of ubiquitous nitrite-oxidizing bacteria from the genus Nitrospira.</title>
        <authorList>
            <person name="Koch H."/>
            <person name="Lucker S."/>
            <person name="Albertsen M."/>
            <person name="Kitzinger K."/>
            <person name="Herbold C."/>
            <person name="Spieck E."/>
            <person name="Nielsen P.H."/>
            <person name="Wagner M."/>
            <person name="Daims H."/>
        </authorList>
    </citation>
    <scope>NUCLEOTIDE SEQUENCE [LARGE SCALE GENOMIC DNA]</scope>
    <source>
        <strain evidence="2 3">NSP M-1</strain>
    </source>
</reference>
<evidence type="ECO:0000313" key="3">
    <source>
        <dbReference type="Proteomes" id="UP000069205"/>
    </source>
</evidence>
<sequence>MMDESVHPRSADLSPRPEPAGAGLQKVGPELLIGSNIFRNTNGVVKIDGKEQLVLEYRPEQALLWLTIDLYGEAGDHIAHVRRNRVVLNQGGRFSIESRGPGPEGEPPSVRLWDQQSGVLVCEANAVAENKIRISAGKFYSHKGQPVEITPHYCRIGSGTALFGDIVESRGGTVVLG</sequence>
<name>A0A0K2GII8_NITMO</name>
<dbReference type="EMBL" id="CP011801">
    <property type="protein sequence ID" value="ALA60684.1"/>
    <property type="molecule type" value="Genomic_DNA"/>
</dbReference>
<dbReference type="PATRIC" id="fig|42253.5.peg.4252"/>
<evidence type="ECO:0000313" key="2">
    <source>
        <dbReference type="EMBL" id="ALA60684.1"/>
    </source>
</evidence>